<comment type="caution">
    <text evidence="7">The sequence shown here is derived from an EMBL/GenBank/DDBJ whole genome shotgun (WGS) entry which is preliminary data.</text>
</comment>
<evidence type="ECO:0000256" key="1">
    <source>
        <dbReference type="ARBA" id="ARBA00022670"/>
    </source>
</evidence>
<dbReference type="PRINTS" id="PR00723">
    <property type="entry name" value="SUBTILISIN"/>
</dbReference>
<keyword evidence="1" id="KW-0645">Protease</keyword>
<dbReference type="AlphaFoldDB" id="A0A8J6IV36"/>
<evidence type="ECO:0000313" key="8">
    <source>
        <dbReference type="Proteomes" id="UP000601768"/>
    </source>
</evidence>
<evidence type="ECO:0000256" key="4">
    <source>
        <dbReference type="PROSITE-ProRule" id="PRU01240"/>
    </source>
</evidence>
<dbReference type="Pfam" id="PF05922">
    <property type="entry name" value="Inhibitor_I9"/>
    <property type="match status" value="1"/>
</dbReference>
<dbReference type="Gene3D" id="3.40.50.200">
    <property type="entry name" value="Peptidase S8/S53 domain"/>
    <property type="match status" value="1"/>
</dbReference>
<dbReference type="PROSITE" id="PS00136">
    <property type="entry name" value="SUBTILASE_ASP"/>
    <property type="match status" value="1"/>
</dbReference>
<name>A0A8J6IV36_9ALTE</name>
<keyword evidence="3" id="KW-0720">Serine protease</keyword>
<dbReference type="PANTHER" id="PTHR10795">
    <property type="entry name" value="PROPROTEIN CONVERTASE SUBTILISIN/KEXIN"/>
    <property type="match status" value="1"/>
</dbReference>
<dbReference type="InterPro" id="IPR000209">
    <property type="entry name" value="Peptidase_S8/S53_dom"/>
</dbReference>
<keyword evidence="8" id="KW-1185">Reference proteome</keyword>
<evidence type="ECO:0000259" key="5">
    <source>
        <dbReference type="Pfam" id="PF00082"/>
    </source>
</evidence>
<proteinExistence type="inferred from homology"/>
<protein>
    <submittedName>
        <fullName evidence="7">S8 family serine peptidase</fullName>
    </submittedName>
</protein>
<dbReference type="InterPro" id="IPR045051">
    <property type="entry name" value="SBT"/>
</dbReference>
<dbReference type="PROSITE" id="PS00137">
    <property type="entry name" value="SUBTILASE_HIS"/>
    <property type="match status" value="1"/>
</dbReference>
<organism evidence="7 8">
    <name type="scientific">Neptunicella marina</name>
    <dbReference type="NCBI Taxonomy" id="2125989"/>
    <lineage>
        <taxon>Bacteria</taxon>
        <taxon>Pseudomonadati</taxon>
        <taxon>Pseudomonadota</taxon>
        <taxon>Gammaproteobacteria</taxon>
        <taxon>Alteromonadales</taxon>
        <taxon>Alteromonadaceae</taxon>
        <taxon>Neptunicella</taxon>
    </lineage>
</organism>
<evidence type="ECO:0000313" key="7">
    <source>
        <dbReference type="EMBL" id="MBC3767251.1"/>
    </source>
</evidence>
<evidence type="ECO:0000259" key="6">
    <source>
        <dbReference type="Pfam" id="PF05922"/>
    </source>
</evidence>
<evidence type="ECO:0000256" key="2">
    <source>
        <dbReference type="ARBA" id="ARBA00022801"/>
    </source>
</evidence>
<gene>
    <name evidence="7" type="ORF">H8B19_15325</name>
</gene>
<dbReference type="Pfam" id="PF00082">
    <property type="entry name" value="Peptidase_S8"/>
    <property type="match status" value="1"/>
</dbReference>
<sequence length="331" mass="36438">MPKSIAGTDHKPNTQVLADRYFVQLQKAPLSRFMQSQSASAKQSKVNSSAQALKLAYVAELSRAQQKFVTVAKAHITDLQIEHQYQFLFNGLAVKSSRASAAKLASLPGVKAVYPVKKRYISATPGQQVIKAPQAWSLVGGQQLAGKGIKIAVIDTGIRNDNPMFSDGSVSEWQIPDDAYVKQHPDYCRSENGDPQFCNQKLIVARWIDPAQHGLWVYEKEHMSPLGFNGHGSHVAGIALGTPVNIEFNGVNQQVGGVAPASYLMIYKALYVEPGGAATGTDTMLLEALELAVKDGADIINNSWGRPLQLIRPIRFLVRFLPMQKLWEWLW</sequence>
<dbReference type="InterPro" id="IPR015500">
    <property type="entry name" value="Peptidase_S8_subtilisin-rel"/>
</dbReference>
<feature type="domain" description="Inhibitor I9" evidence="6">
    <location>
        <begin position="21"/>
        <end position="120"/>
    </location>
</feature>
<reference evidence="7" key="2">
    <citation type="submission" date="2020-08" db="EMBL/GenBank/DDBJ databases">
        <authorList>
            <person name="Lai Q."/>
        </authorList>
    </citation>
    <scope>NUCLEOTIDE SEQUENCE</scope>
    <source>
        <strain evidence="7">S27-2</strain>
    </source>
</reference>
<dbReference type="EMBL" id="JACNEP010000015">
    <property type="protein sequence ID" value="MBC3767251.1"/>
    <property type="molecule type" value="Genomic_DNA"/>
</dbReference>
<comment type="caution">
    <text evidence="4">Lacks conserved residue(s) required for the propagation of feature annotation.</text>
</comment>
<comment type="similarity">
    <text evidence="4">Belongs to the peptidase S8 family.</text>
</comment>
<dbReference type="Proteomes" id="UP000601768">
    <property type="component" value="Unassembled WGS sequence"/>
</dbReference>
<accession>A0A8J6IV36</accession>
<dbReference type="GO" id="GO:0004252">
    <property type="term" value="F:serine-type endopeptidase activity"/>
    <property type="evidence" value="ECO:0007669"/>
    <property type="project" value="InterPro"/>
</dbReference>
<evidence type="ECO:0000256" key="3">
    <source>
        <dbReference type="ARBA" id="ARBA00022825"/>
    </source>
</evidence>
<dbReference type="InterPro" id="IPR023827">
    <property type="entry name" value="Peptidase_S8_Asp-AS"/>
</dbReference>
<dbReference type="RefSeq" id="WP_186507769.1">
    <property type="nucleotide sequence ID" value="NZ_JACNEP010000015.1"/>
</dbReference>
<dbReference type="SUPFAM" id="SSF52743">
    <property type="entry name" value="Subtilisin-like"/>
    <property type="match status" value="1"/>
</dbReference>
<dbReference type="GO" id="GO:0006508">
    <property type="term" value="P:proteolysis"/>
    <property type="evidence" value="ECO:0007669"/>
    <property type="project" value="UniProtKB-KW"/>
</dbReference>
<keyword evidence="2" id="KW-0378">Hydrolase</keyword>
<dbReference type="PROSITE" id="PS51892">
    <property type="entry name" value="SUBTILASE"/>
    <property type="match status" value="1"/>
</dbReference>
<feature type="domain" description="Peptidase S8/S53" evidence="5">
    <location>
        <begin position="146"/>
        <end position="305"/>
    </location>
</feature>
<dbReference type="InterPro" id="IPR022398">
    <property type="entry name" value="Peptidase_S8_His-AS"/>
</dbReference>
<reference evidence="7" key="1">
    <citation type="journal article" date="2018" name="Int. J. Syst. Evol. Microbiol.">
        <title>Neptunicella marina gen. nov., sp. nov., isolated from surface seawater.</title>
        <authorList>
            <person name="Liu X."/>
            <person name="Lai Q."/>
            <person name="Du Y."/>
            <person name="Zhang X."/>
            <person name="Liu Z."/>
            <person name="Sun F."/>
            <person name="Shao Z."/>
        </authorList>
    </citation>
    <scope>NUCLEOTIDE SEQUENCE</scope>
    <source>
        <strain evidence="7">S27-2</strain>
    </source>
</reference>
<dbReference type="InterPro" id="IPR036852">
    <property type="entry name" value="Peptidase_S8/S53_dom_sf"/>
</dbReference>
<dbReference type="InterPro" id="IPR010259">
    <property type="entry name" value="S8pro/Inhibitor_I9"/>
</dbReference>